<accession>A0A5J5ENI1</accession>
<reference evidence="2 3" key="1">
    <citation type="submission" date="2019-09" db="EMBL/GenBank/DDBJ databases">
        <title>Draft genome of the ectomycorrhizal ascomycete Sphaerosporella brunnea.</title>
        <authorList>
            <consortium name="DOE Joint Genome Institute"/>
            <person name="Benucci G.M."/>
            <person name="Marozzi G."/>
            <person name="Antonielli L."/>
            <person name="Sanchez S."/>
            <person name="Marco P."/>
            <person name="Wang X."/>
            <person name="Falini L.B."/>
            <person name="Barry K."/>
            <person name="Haridas S."/>
            <person name="Lipzen A."/>
            <person name="Labutti K."/>
            <person name="Grigoriev I.V."/>
            <person name="Murat C."/>
            <person name="Martin F."/>
            <person name="Albertini E."/>
            <person name="Donnini D."/>
            <person name="Bonito G."/>
        </authorList>
    </citation>
    <scope>NUCLEOTIDE SEQUENCE [LARGE SCALE GENOMIC DNA]</scope>
    <source>
        <strain evidence="2 3">Sb_GMNB300</strain>
    </source>
</reference>
<evidence type="ECO:0000256" key="1">
    <source>
        <dbReference type="SAM" id="MobiDB-lite"/>
    </source>
</evidence>
<dbReference type="EMBL" id="VXIS01000201">
    <property type="protein sequence ID" value="KAA8897240.1"/>
    <property type="molecule type" value="Genomic_DNA"/>
</dbReference>
<sequence>MYLSMEPFRCPEHNAISANTNAPMTTASPIDAMEPASIITDTAQPTTGNDQDPEDDQEPIDRLDAAELPPCPFLGRMFQRLVGTDSTTFRRMLTLAPGRWGTTLLKFSIKDDPEKHVYHLNRETVETWEVRLKIGVMEDTEIDMDAITDMFGDRSSR</sequence>
<organism evidence="2 3">
    <name type="scientific">Sphaerosporella brunnea</name>
    <dbReference type="NCBI Taxonomy" id="1250544"/>
    <lineage>
        <taxon>Eukaryota</taxon>
        <taxon>Fungi</taxon>
        <taxon>Dikarya</taxon>
        <taxon>Ascomycota</taxon>
        <taxon>Pezizomycotina</taxon>
        <taxon>Pezizomycetes</taxon>
        <taxon>Pezizales</taxon>
        <taxon>Pyronemataceae</taxon>
        <taxon>Sphaerosporella</taxon>
    </lineage>
</organism>
<proteinExistence type="predicted"/>
<keyword evidence="3" id="KW-1185">Reference proteome</keyword>
<feature type="region of interest" description="Disordered" evidence="1">
    <location>
        <begin position="41"/>
        <end position="61"/>
    </location>
</feature>
<protein>
    <submittedName>
        <fullName evidence="2">Uncharacterized protein</fullName>
    </submittedName>
</protein>
<evidence type="ECO:0000313" key="2">
    <source>
        <dbReference type="EMBL" id="KAA8897240.1"/>
    </source>
</evidence>
<name>A0A5J5ENI1_9PEZI</name>
<dbReference type="InParanoid" id="A0A5J5ENI1"/>
<gene>
    <name evidence="2" type="ORF">FN846DRAFT_893103</name>
</gene>
<dbReference type="AlphaFoldDB" id="A0A5J5ENI1"/>
<comment type="caution">
    <text evidence="2">The sequence shown here is derived from an EMBL/GenBank/DDBJ whole genome shotgun (WGS) entry which is preliminary data.</text>
</comment>
<evidence type="ECO:0000313" key="3">
    <source>
        <dbReference type="Proteomes" id="UP000326924"/>
    </source>
</evidence>
<dbReference type="Proteomes" id="UP000326924">
    <property type="component" value="Unassembled WGS sequence"/>
</dbReference>